<organism evidence="2">
    <name type="scientific">Siphoviridae sp. ctRCE13</name>
    <dbReference type="NCBI Taxonomy" id="2826332"/>
    <lineage>
        <taxon>Viruses</taxon>
        <taxon>Duplodnaviria</taxon>
        <taxon>Heunggongvirae</taxon>
        <taxon>Uroviricota</taxon>
        <taxon>Caudoviricetes</taxon>
    </lineage>
</organism>
<accession>A0A8S5QQ30</accession>
<evidence type="ECO:0000313" key="2">
    <source>
        <dbReference type="EMBL" id="DAE21106.1"/>
    </source>
</evidence>
<keyword evidence="1" id="KW-0812">Transmembrane</keyword>
<evidence type="ECO:0000256" key="1">
    <source>
        <dbReference type="SAM" id="Phobius"/>
    </source>
</evidence>
<keyword evidence="1" id="KW-1133">Transmembrane helix</keyword>
<proteinExistence type="predicted"/>
<protein>
    <submittedName>
        <fullName evidence="2">PilA, PilC, PilN, PilO, PilM, pilus, ring, membrane channel</fullName>
    </submittedName>
</protein>
<reference evidence="2" key="1">
    <citation type="journal article" date="2021" name="Proc. Natl. Acad. Sci. U.S.A.">
        <title>A Catalog of Tens of Thousands of Viruses from Human Metagenomes Reveals Hidden Associations with Chronic Diseases.</title>
        <authorList>
            <person name="Tisza M.J."/>
            <person name="Buck C.B."/>
        </authorList>
    </citation>
    <scope>NUCLEOTIDE SEQUENCE</scope>
    <source>
        <strain evidence="2">CtRCE13</strain>
    </source>
</reference>
<dbReference type="EMBL" id="BK015707">
    <property type="protein sequence ID" value="DAE21106.1"/>
    <property type="molecule type" value="Genomic_DNA"/>
</dbReference>
<feature type="transmembrane region" description="Helical" evidence="1">
    <location>
        <begin position="15"/>
        <end position="36"/>
    </location>
</feature>
<sequence>MINWKEECKKLYKCLIVVTILIITALVMFIFTFAGVTKKLQDKDKKLTEQAIEIVDLKEIINERGEK</sequence>
<keyword evidence="1" id="KW-0472">Membrane</keyword>
<name>A0A8S5QQ30_9CAUD</name>